<dbReference type="RefSeq" id="XP_060412144.1">
    <property type="nucleotide sequence ID" value="XM_060558272.1"/>
</dbReference>
<dbReference type="GeneID" id="85442512"/>
<gene>
    <name evidence="1" type="ORF">LY79DRAFT_559692</name>
</gene>
<dbReference type="Proteomes" id="UP001230504">
    <property type="component" value="Unassembled WGS sequence"/>
</dbReference>
<organism evidence="1 2">
    <name type="scientific">Colletotrichum navitas</name>
    <dbReference type="NCBI Taxonomy" id="681940"/>
    <lineage>
        <taxon>Eukaryota</taxon>
        <taxon>Fungi</taxon>
        <taxon>Dikarya</taxon>
        <taxon>Ascomycota</taxon>
        <taxon>Pezizomycotina</taxon>
        <taxon>Sordariomycetes</taxon>
        <taxon>Hypocreomycetidae</taxon>
        <taxon>Glomerellales</taxon>
        <taxon>Glomerellaceae</taxon>
        <taxon>Colletotrichum</taxon>
        <taxon>Colletotrichum graminicola species complex</taxon>
    </lineage>
</organism>
<evidence type="ECO:0000313" key="2">
    <source>
        <dbReference type="Proteomes" id="UP001230504"/>
    </source>
</evidence>
<dbReference type="EMBL" id="JAHLJV010000048">
    <property type="protein sequence ID" value="KAK1585091.1"/>
    <property type="molecule type" value="Genomic_DNA"/>
</dbReference>
<evidence type="ECO:0000313" key="1">
    <source>
        <dbReference type="EMBL" id="KAK1585091.1"/>
    </source>
</evidence>
<comment type="caution">
    <text evidence="1">The sequence shown here is derived from an EMBL/GenBank/DDBJ whole genome shotgun (WGS) entry which is preliminary data.</text>
</comment>
<accession>A0AAD8PVS1</accession>
<sequence>MRAKHISKTGFWSVVSLITTTTTTTTIVASRVASMTTYPKIPKSILKSRQVPSPPLACKASPKSSLACYGIRRTPTVRPERHCASFPSPWHLQRHARSCPLARGLTVSVTDQEAGSAFLSVICSESTRSLRYRKSQDQILNMDTARVVH</sequence>
<reference evidence="1" key="1">
    <citation type="submission" date="2021-06" db="EMBL/GenBank/DDBJ databases">
        <title>Comparative genomics, transcriptomics and evolutionary studies reveal genomic signatures of adaptation to plant cell wall in hemibiotrophic fungi.</title>
        <authorList>
            <consortium name="DOE Joint Genome Institute"/>
            <person name="Baroncelli R."/>
            <person name="Diaz J.F."/>
            <person name="Benocci T."/>
            <person name="Peng M."/>
            <person name="Battaglia E."/>
            <person name="Haridas S."/>
            <person name="Andreopoulos W."/>
            <person name="Labutti K."/>
            <person name="Pangilinan J."/>
            <person name="Floch G.L."/>
            <person name="Makela M.R."/>
            <person name="Henrissat B."/>
            <person name="Grigoriev I.V."/>
            <person name="Crouch J.A."/>
            <person name="De Vries R.P."/>
            <person name="Sukno S.A."/>
            <person name="Thon M.R."/>
        </authorList>
    </citation>
    <scope>NUCLEOTIDE SEQUENCE</scope>
    <source>
        <strain evidence="1">CBS 125086</strain>
    </source>
</reference>
<name>A0AAD8PVS1_9PEZI</name>
<dbReference type="AlphaFoldDB" id="A0AAD8PVS1"/>
<keyword evidence="2" id="KW-1185">Reference proteome</keyword>
<protein>
    <submittedName>
        <fullName evidence="1">Uncharacterized protein</fullName>
    </submittedName>
</protein>
<proteinExistence type="predicted"/>